<dbReference type="Pfam" id="PF00240">
    <property type="entry name" value="ubiquitin"/>
    <property type="match status" value="1"/>
</dbReference>
<dbReference type="SMART" id="SM00213">
    <property type="entry name" value="UBQ"/>
    <property type="match status" value="1"/>
</dbReference>
<dbReference type="Pfam" id="PF23195">
    <property type="entry name" value="UBQLN1"/>
    <property type="match status" value="1"/>
</dbReference>
<evidence type="ECO:0000313" key="6">
    <source>
        <dbReference type="Proteomes" id="UP000072874"/>
    </source>
</evidence>
<evidence type="ECO:0000256" key="1">
    <source>
        <dbReference type="SAM" id="MobiDB-lite"/>
    </source>
</evidence>
<reference evidence="6 7" key="1">
    <citation type="journal article" date="2014" name="BMC Biol.">
        <title>A comprehensive evaluation of rodent malaria parasite genomes and gene expression.</title>
        <authorList>
            <person name="Otto T.D."/>
            <person name="Bohme U."/>
            <person name="Jackson A.P."/>
            <person name="Hunt M."/>
            <person name="Franke-Fayard B."/>
            <person name="Hoeijmakers W.A."/>
            <person name="Religa A.A."/>
            <person name="Robertson L."/>
            <person name="Sanders M."/>
            <person name="Ogun S.A."/>
            <person name="Cunningham D."/>
            <person name="Erhart A."/>
            <person name="Billker O."/>
            <person name="Khan S.M."/>
            <person name="Stunnenberg H.G."/>
            <person name="Langhorne J."/>
            <person name="Holder A.A."/>
            <person name="Waters A.P."/>
            <person name="Newbold C.I."/>
            <person name="Pain A."/>
            <person name="Berriman M."/>
            <person name="Janse C.J."/>
        </authorList>
    </citation>
    <scope>NUCLEOTIDE SEQUENCE [LARGE SCALE GENOMIC DNA]</scope>
    <source>
        <strain evidence="5 6">17X</strain>
        <strain evidence="4 7">YM</strain>
    </source>
</reference>
<accession>A0A077Y540</accession>
<feature type="compositionally biased region" description="Basic and acidic residues" evidence="1">
    <location>
        <begin position="79"/>
        <end position="89"/>
    </location>
</feature>
<feature type="domain" description="UBA" evidence="2">
    <location>
        <begin position="330"/>
        <end position="374"/>
    </location>
</feature>
<reference evidence="5" key="2">
    <citation type="submission" date="2014-05" db="EMBL/GenBank/DDBJ databases">
        <authorList>
            <person name="Aslett M.A."/>
            <person name="De Silva N."/>
        </authorList>
    </citation>
    <scope>NUCLEOTIDE SEQUENCE</scope>
    <source>
        <strain evidence="5">17X</strain>
    </source>
</reference>
<dbReference type="GO" id="GO:0031593">
    <property type="term" value="F:polyubiquitin modification-dependent protein binding"/>
    <property type="evidence" value="ECO:0007669"/>
    <property type="project" value="TreeGrafter"/>
</dbReference>
<evidence type="ECO:0000259" key="2">
    <source>
        <dbReference type="PROSITE" id="PS50030"/>
    </source>
</evidence>
<gene>
    <name evidence="5" type="ORF">PY17X_0936200</name>
    <name evidence="4" type="ORF">PYYM_0935600</name>
</gene>
<dbReference type="KEGG" id="pyo:PY17X_0936200"/>
<dbReference type="InterPro" id="IPR006636">
    <property type="entry name" value="STI1_HS-bd"/>
</dbReference>
<dbReference type="AlphaFoldDB" id="A0A077Y540"/>
<protein>
    <submittedName>
        <fullName evidence="5">Ubiquitin domain-containing protein DSK2, putative</fullName>
    </submittedName>
    <submittedName>
        <fullName evidence="4">Ubiquitin, putative</fullName>
    </submittedName>
</protein>
<dbReference type="CDD" id="cd16106">
    <property type="entry name" value="Ubl_Dsk2p_like"/>
    <property type="match status" value="1"/>
</dbReference>
<evidence type="ECO:0000313" key="4">
    <source>
        <dbReference type="EMBL" id="CDU18134.1"/>
    </source>
</evidence>
<sequence>MTINVSFKVTGGKEFTISIEPTITVMELKQKCAEHVDIPVESQRIIFKGKILKDKEPLTLYGVADGNVMHLVRSSVPAKDSEAEKENNKESNSATDQNQGINENLNNFNDNPLVQMLMQRGAGVDMNSFGQGVGDGNFNYGNLASMLNPNGNGEFNRESISSLLNNPLARSLMNELSNNPEMLTNLISNNPLLRNTFSQSPLMQPMLDNPNLLREFMRPEVLQAGLQIESALNNNQNNNNNNNNNNNPGGLRMEDLLSNLSNFANANPNGGLNSSNGNNANNLNSLFQSPELLQTFQQVMRGNPNLGNFNFGNLAQNLNLNTPNVTDNRPPEERYASQLVSLQEMGFIDNDANIQALQETGGDVNSAVTRLLERGFN</sequence>
<dbReference type="GO" id="GO:0005829">
    <property type="term" value="C:cytosol"/>
    <property type="evidence" value="ECO:0007669"/>
    <property type="project" value="TreeGrafter"/>
</dbReference>
<dbReference type="InterPro" id="IPR015496">
    <property type="entry name" value="Ubiquilin"/>
</dbReference>
<dbReference type="Gene3D" id="3.10.20.90">
    <property type="entry name" value="Phosphatidylinositol 3-kinase Catalytic Subunit, Chain A, domain 1"/>
    <property type="match status" value="1"/>
</dbReference>
<dbReference type="Proteomes" id="UP000072904">
    <property type="component" value="Chromosome 9"/>
</dbReference>
<dbReference type="InterPro" id="IPR000626">
    <property type="entry name" value="Ubiquitin-like_dom"/>
</dbReference>
<dbReference type="PROSITE" id="PS50030">
    <property type="entry name" value="UBA"/>
    <property type="match status" value="1"/>
</dbReference>
<evidence type="ECO:0000259" key="3">
    <source>
        <dbReference type="PROSITE" id="PS50053"/>
    </source>
</evidence>
<feature type="domain" description="Ubiquitin-like" evidence="3">
    <location>
        <begin position="3"/>
        <end position="72"/>
    </location>
</feature>
<dbReference type="PROSITE" id="PS50053">
    <property type="entry name" value="UBIQUITIN_2"/>
    <property type="match status" value="1"/>
</dbReference>
<dbReference type="Gene3D" id="1.10.8.10">
    <property type="entry name" value="DNA helicase RuvA subunit, C-terminal domain"/>
    <property type="match status" value="1"/>
</dbReference>
<dbReference type="OMA" id="KCAEHVD"/>
<name>A0A077Y540_PLAYE</name>
<dbReference type="SUPFAM" id="SSF54236">
    <property type="entry name" value="Ubiquitin-like"/>
    <property type="match status" value="1"/>
</dbReference>
<dbReference type="VEuPathDB" id="PlasmoDB:PY04045"/>
<dbReference type="GO" id="GO:0006511">
    <property type="term" value="P:ubiquitin-dependent protein catabolic process"/>
    <property type="evidence" value="ECO:0007669"/>
    <property type="project" value="TreeGrafter"/>
</dbReference>
<dbReference type="VEuPathDB" id="PlasmoDB:PYYM_0935600"/>
<reference evidence="4" key="3">
    <citation type="submission" date="2014-05" db="EMBL/GenBank/DDBJ databases">
        <authorList>
            <person name="Aslett A.Martin."/>
            <person name="De Silva Nishadi"/>
        </authorList>
    </citation>
    <scope>NUCLEOTIDE SEQUENCE</scope>
    <source>
        <strain evidence="4">YM</strain>
    </source>
</reference>
<dbReference type="SUPFAM" id="SSF46934">
    <property type="entry name" value="UBA-like"/>
    <property type="match status" value="1"/>
</dbReference>
<dbReference type="InterPro" id="IPR015940">
    <property type="entry name" value="UBA"/>
</dbReference>
<dbReference type="PANTHER" id="PTHR10677:SF3">
    <property type="entry name" value="FI07626P-RELATED"/>
    <property type="match status" value="1"/>
</dbReference>
<evidence type="ECO:0000313" key="7">
    <source>
        <dbReference type="Proteomes" id="UP000072904"/>
    </source>
</evidence>
<dbReference type="RefSeq" id="XP_724293.1">
    <property type="nucleotide sequence ID" value="XM_719200.1"/>
</dbReference>
<dbReference type="InterPro" id="IPR009060">
    <property type="entry name" value="UBA-like_sf"/>
</dbReference>
<dbReference type="GeneID" id="3789618"/>
<dbReference type="CDD" id="cd14399">
    <property type="entry name" value="UBA_PLICs"/>
    <property type="match status" value="1"/>
</dbReference>
<feature type="region of interest" description="Disordered" evidence="1">
    <location>
        <begin position="77"/>
        <end position="108"/>
    </location>
</feature>
<dbReference type="SMART" id="SM00727">
    <property type="entry name" value="STI1"/>
    <property type="match status" value="1"/>
</dbReference>
<dbReference type="EMBL" id="LK934637">
    <property type="protein sequence ID" value="CDU18134.1"/>
    <property type="molecule type" value="Genomic_DNA"/>
</dbReference>
<dbReference type="OrthoDB" id="267397at2759"/>
<dbReference type="PANTHER" id="PTHR10677">
    <property type="entry name" value="UBIQUILIN"/>
    <property type="match status" value="1"/>
</dbReference>
<evidence type="ECO:0000313" key="5">
    <source>
        <dbReference type="EMBL" id="VTZ78551.1"/>
    </source>
</evidence>
<dbReference type="VEuPathDB" id="PlasmoDB:Py17XNL_000900378"/>
<dbReference type="Proteomes" id="UP000072874">
    <property type="component" value="Chromosome 9"/>
</dbReference>
<dbReference type="SMART" id="SM00165">
    <property type="entry name" value="UBA"/>
    <property type="match status" value="1"/>
</dbReference>
<dbReference type="EMBL" id="LM993663">
    <property type="protein sequence ID" value="VTZ78551.1"/>
    <property type="molecule type" value="Genomic_DNA"/>
</dbReference>
<dbReference type="FunFam" id="3.10.20.90:FF:000287">
    <property type="entry name" value="Ubiquitin domain-containing protein DSK2,putative"/>
    <property type="match status" value="1"/>
</dbReference>
<proteinExistence type="predicted"/>
<reference evidence="5" key="4">
    <citation type="submission" date="2019-05" db="EMBL/GenBank/DDBJ databases">
        <authorList>
            <consortium name="Pathogen Informatics"/>
        </authorList>
    </citation>
    <scope>NUCLEOTIDE SEQUENCE</scope>
    <source>
        <strain evidence="5">17X</strain>
    </source>
</reference>
<dbReference type="InterPro" id="IPR029071">
    <property type="entry name" value="Ubiquitin-like_domsf"/>
</dbReference>
<dbReference type="VEuPathDB" id="PlasmoDB:PY17X_0936200"/>
<organism evidence="4 7">
    <name type="scientific">Plasmodium yoelii</name>
    <dbReference type="NCBI Taxonomy" id="5861"/>
    <lineage>
        <taxon>Eukaryota</taxon>
        <taxon>Sar</taxon>
        <taxon>Alveolata</taxon>
        <taxon>Apicomplexa</taxon>
        <taxon>Aconoidasida</taxon>
        <taxon>Haemosporida</taxon>
        <taxon>Plasmodiidae</taxon>
        <taxon>Plasmodium</taxon>
        <taxon>Plasmodium (Vinckeia)</taxon>
    </lineage>
</organism>